<feature type="region of interest" description="Disordered" evidence="2">
    <location>
        <begin position="1"/>
        <end position="33"/>
    </location>
</feature>
<name>A0A812NNG4_SYMPI</name>
<dbReference type="PANTHER" id="PTHR15565:SF0">
    <property type="entry name" value="PROTEIN AATF"/>
    <property type="match status" value="1"/>
</dbReference>
<evidence type="ECO:0000259" key="4">
    <source>
        <dbReference type="Pfam" id="PF13339"/>
    </source>
</evidence>
<organism evidence="5 6">
    <name type="scientific">Symbiodinium pilosum</name>
    <name type="common">Dinoflagellate</name>
    <dbReference type="NCBI Taxonomy" id="2952"/>
    <lineage>
        <taxon>Eukaryota</taxon>
        <taxon>Sar</taxon>
        <taxon>Alveolata</taxon>
        <taxon>Dinophyceae</taxon>
        <taxon>Suessiales</taxon>
        <taxon>Symbiodiniaceae</taxon>
        <taxon>Symbiodinium</taxon>
    </lineage>
</organism>
<protein>
    <submittedName>
        <fullName evidence="5">BFR2 protein</fullName>
    </submittedName>
</protein>
<sequence length="449" mass="49898">MDLDHEDQLDPADADTLQDHTVAGRRHTTTSVDLPSQKGRLRLRPKVPVVEGYEGKAVSRDEVFGREDEDLQGYDRLQQRLNYDLDSVDDDLAGDGSAFGISGDLEKEYSKLMRSTEREMAVMRQPSTADIAAREENAKDLKRQIEMWGALVELRIHLEGALSVGHRLPTGIVAGLFDKADSRIVTQSGAAGGDVRKLLGALMALQEKMIHQECPSLSTDPSEEVNTVPSLEDKTWELADTRLQAVLDWALNVADEWKEHTRLDSRRSFEMLDQSLRLQMQAVSDAEPEKLRKRCTPAPGKHAVFGKSLKASVEGEDVDTAGVAPEGVDVHLENIFDDRDFYVQLLREVLSGSAGGALSAQSAEERELYAEVQGRRAAKRKAKAEVERRASKGRKIRYRPIEKLQNFMTGRPRGTFNSQKILGLEDVEPLSQHACNAMLRSLFAPAKAS</sequence>
<dbReference type="Pfam" id="PF13339">
    <property type="entry name" value="AATF-Che1"/>
    <property type="match status" value="1"/>
</dbReference>
<accession>A0A812NNG4</accession>
<dbReference type="InterPro" id="IPR039223">
    <property type="entry name" value="AATF/Bfr2"/>
</dbReference>
<reference evidence="5" key="1">
    <citation type="submission" date="2021-02" db="EMBL/GenBank/DDBJ databases">
        <authorList>
            <person name="Dougan E. K."/>
            <person name="Rhodes N."/>
            <person name="Thang M."/>
            <person name="Chan C."/>
        </authorList>
    </citation>
    <scope>NUCLEOTIDE SEQUENCE</scope>
</reference>
<dbReference type="GO" id="GO:0005730">
    <property type="term" value="C:nucleolus"/>
    <property type="evidence" value="ECO:0007669"/>
    <property type="project" value="TreeGrafter"/>
</dbReference>
<feature type="compositionally biased region" description="Acidic residues" evidence="2">
    <location>
        <begin position="1"/>
        <end position="13"/>
    </location>
</feature>
<evidence type="ECO:0000313" key="5">
    <source>
        <dbReference type="EMBL" id="CAE7320777.1"/>
    </source>
</evidence>
<dbReference type="EMBL" id="CAJNIZ010011536">
    <property type="protein sequence ID" value="CAE7320777.1"/>
    <property type="molecule type" value="Genomic_DNA"/>
</dbReference>
<evidence type="ECO:0000256" key="2">
    <source>
        <dbReference type="SAM" id="MobiDB-lite"/>
    </source>
</evidence>
<evidence type="ECO:0000259" key="3">
    <source>
        <dbReference type="Pfam" id="PF08164"/>
    </source>
</evidence>
<feature type="domain" description="AATF leucine zipper-containing" evidence="4">
    <location>
        <begin position="138"/>
        <end position="258"/>
    </location>
</feature>
<proteinExistence type="inferred from homology"/>
<dbReference type="AlphaFoldDB" id="A0A812NNG4"/>
<dbReference type="InterPro" id="IPR012617">
    <property type="entry name" value="AATF_C"/>
</dbReference>
<dbReference type="InterPro" id="IPR025160">
    <property type="entry name" value="AATF"/>
</dbReference>
<dbReference type="OrthoDB" id="5783963at2759"/>
<keyword evidence="6" id="KW-1185">Reference proteome</keyword>
<evidence type="ECO:0000256" key="1">
    <source>
        <dbReference type="ARBA" id="ARBA00008966"/>
    </source>
</evidence>
<gene>
    <name evidence="5" type="primary">BFR2</name>
    <name evidence="5" type="ORF">SPIL2461_LOCUS7402</name>
</gene>
<dbReference type="Pfam" id="PF08164">
    <property type="entry name" value="TRAUB"/>
    <property type="match status" value="1"/>
</dbReference>
<dbReference type="Proteomes" id="UP000649617">
    <property type="component" value="Unassembled WGS sequence"/>
</dbReference>
<feature type="domain" description="Apoptosis-antagonizing transcription factor C-terminal" evidence="3">
    <location>
        <begin position="342"/>
        <end position="421"/>
    </location>
</feature>
<comment type="similarity">
    <text evidence="1">Belongs to the AATF family.</text>
</comment>
<comment type="caution">
    <text evidence="5">The sequence shown here is derived from an EMBL/GenBank/DDBJ whole genome shotgun (WGS) entry which is preliminary data.</text>
</comment>
<evidence type="ECO:0000313" key="6">
    <source>
        <dbReference type="Proteomes" id="UP000649617"/>
    </source>
</evidence>
<dbReference type="PANTHER" id="PTHR15565">
    <property type="entry name" value="AATF PROTEIN APOPTOSIS ANTAGONIZING TRANSCRIPTION FACTOR"/>
    <property type="match status" value="1"/>
</dbReference>